<comment type="subcellular location">
    <subcellularLocation>
        <location evidence="1">Cell membrane</location>
        <topology evidence="1">Peripheral membrane protein</topology>
    </subcellularLocation>
</comment>
<dbReference type="PANTHER" id="PTHR43166:SF35">
    <property type="entry name" value="L-CYSTINE IMPORT ATP-BINDING PROTEIN TCYN"/>
    <property type="match status" value="1"/>
</dbReference>
<dbReference type="InterPro" id="IPR030679">
    <property type="entry name" value="ABC_ATPase_HisP-typ"/>
</dbReference>
<dbReference type="PIRSF" id="PIRSF039085">
    <property type="entry name" value="ABC_ATPase_HisP"/>
    <property type="match status" value="1"/>
</dbReference>
<dbReference type="InterPro" id="IPR003593">
    <property type="entry name" value="AAA+_ATPase"/>
</dbReference>
<dbReference type="CDD" id="cd03262">
    <property type="entry name" value="ABC_HisP_GlnQ"/>
    <property type="match status" value="1"/>
</dbReference>
<evidence type="ECO:0000256" key="4">
    <source>
        <dbReference type="ARBA" id="ARBA00022741"/>
    </source>
</evidence>
<dbReference type="EMBL" id="JAATEJ010000008">
    <property type="protein sequence ID" value="NJP44418.1"/>
    <property type="molecule type" value="Genomic_DNA"/>
</dbReference>
<dbReference type="PROSITE" id="PS50893">
    <property type="entry name" value="ABC_TRANSPORTER_2"/>
    <property type="match status" value="1"/>
</dbReference>
<keyword evidence="9" id="KW-1185">Reference proteome</keyword>
<dbReference type="InterPro" id="IPR003439">
    <property type="entry name" value="ABC_transporter-like_ATP-bd"/>
</dbReference>
<evidence type="ECO:0000256" key="3">
    <source>
        <dbReference type="ARBA" id="ARBA00022475"/>
    </source>
</evidence>
<evidence type="ECO:0000313" key="9">
    <source>
        <dbReference type="Proteomes" id="UP000734511"/>
    </source>
</evidence>
<dbReference type="SMART" id="SM00382">
    <property type="entry name" value="AAA"/>
    <property type="match status" value="1"/>
</dbReference>
<keyword evidence="5 8" id="KW-0067">ATP-binding</keyword>
<dbReference type="Pfam" id="PF00005">
    <property type="entry name" value="ABC_tran"/>
    <property type="match status" value="1"/>
</dbReference>
<accession>A0ABX0ZKP3</accession>
<dbReference type="GO" id="GO:0005524">
    <property type="term" value="F:ATP binding"/>
    <property type="evidence" value="ECO:0007669"/>
    <property type="project" value="UniProtKB-KW"/>
</dbReference>
<name>A0ABX0ZKP3_9ACTN</name>
<gene>
    <name evidence="8" type="ORF">HCN08_13550</name>
</gene>
<dbReference type="RefSeq" id="WP_167983274.1">
    <property type="nucleotide sequence ID" value="NZ_JAATEJ010000008.1"/>
</dbReference>
<dbReference type="InterPro" id="IPR027417">
    <property type="entry name" value="P-loop_NTPase"/>
</dbReference>
<keyword evidence="3" id="KW-1003">Cell membrane</keyword>
<dbReference type="SUPFAM" id="SSF52540">
    <property type="entry name" value="P-loop containing nucleoside triphosphate hydrolases"/>
    <property type="match status" value="1"/>
</dbReference>
<dbReference type="InterPro" id="IPR017871">
    <property type="entry name" value="ABC_transporter-like_CS"/>
</dbReference>
<organism evidence="8 9">
    <name type="scientific">Actinacidiphila epipremni</name>
    <dbReference type="NCBI Taxonomy" id="2053013"/>
    <lineage>
        <taxon>Bacteria</taxon>
        <taxon>Bacillati</taxon>
        <taxon>Actinomycetota</taxon>
        <taxon>Actinomycetes</taxon>
        <taxon>Kitasatosporales</taxon>
        <taxon>Streptomycetaceae</taxon>
        <taxon>Actinacidiphila</taxon>
    </lineage>
</organism>
<proteinExistence type="predicted"/>
<feature type="domain" description="ABC transporter" evidence="7">
    <location>
        <begin position="12"/>
        <end position="256"/>
    </location>
</feature>
<dbReference type="PANTHER" id="PTHR43166">
    <property type="entry name" value="AMINO ACID IMPORT ATP-BINDING PROTEIN"/>
    <property type="match status" value="1"/>
</dbReference>
<sequence>MSAGKSGQRPLVRVRGLRKSYGGTLVLDGIDLDVREGEVTVLLGPSGSGKSTLLRCVNHLEKPDGGFVEIDGEIVGYRQDGARLRELRPRLVTRQRAHVGMVFQQFNLFPHMTVLENITDAPVAVRGLPRKQAVAHARELLARVGLDGREDSYPRQMSGGQQQRVAIARALAMEPRLLLFDEPTSALDPELVGEVLNVMQDLATSGMTMIVVTHEIGFARKVADTVVFLDGGRIVETGPPADVLTAPRHERARAFLTAVL</sequence>
<dbReference type="InterPro" id="IPR050086">
    <property type="entry name" value="MetN_ABC_transporter-like"/>
</dbReference>
<evidence type="ECO:0000256" key="5">
    <source>
        <dbReference type="ARBA" id="ARBA00022840"/>
    </source>
</evidence>
<evidence type="ECO:0000313" key="8">
    <source>
        <dbReference type="EMBL" id="NJP44418.1"/>
    </source>
</evidence>
<protein>
    <submittedName>
        <fullName evidence="8">Amino acid ABC transporter ATP-binding protein</fullName>
    </submittedName>
</protein>
<reference evidence="8 9" key="1">
    <citation type="submission" date="2020-03" db="EMBL/GenBank/DDBJ databases">
        <title>WGS of actinomycetes isolated from Thailand.</title>
        <authorList>
            <person name="Thawai C."/>
        </authorList>
    </citation>
    <scope>NUCLEOTIDE SEQUENCE [LARGE SCALE GENOMIC DNA]</scope>
    <source>
        <strain evidence="8 9">PRB2-1</strain>
    </source>
</reference>
<evidence type="ECO:0000256" key="2">
    <source>
        <dbReference type="ARBA" id="ARBA00022448"/>
    </source>
</evidence>
<dbReference type="PROSITE" id="PS00211">
    <property type="entry name" value="ABC_TRANSPORTER_1"/>
    <property type="match status" value="1"/>
</dbReference>
<evidence type="ECO:0000256" key="6">
    <source>
        <dbReference type="ARBA" id="ARBA00023136"/>
    </source>
</evidence>
<comment type="caution">
    <text evidence="8">The sequence shown here is derived from an EMBL/GenBank/DDBJ whole genome shotgun (WGS) entry which is preliminary data.</text>
</comment>
<keyword evidence="2" id="KW-0813">Transport</keyword>
<evidence type="ECO:0000259" key="7">
    <source>
        <dbReference type="PROSITE" id="PS50893"/>
    </source>
</evidence>
<evidence type="ECO:0000256" key="1">
    <source>
        <dbReference type="ARBA" id="ARBA00004202"/>
    </source>
</evidence>
<dbReference type="Gene3D" id="3.40.50.300">
    <property type="entry name" value="P-loop containing nucleotide triphosphate hydrolases"/>
    <property type="match status" value="1"/>
</dbReference>
<keyword evidence="6" id="KW-0472">Membrane</keyword>
<keyword evidence="4" id="KW-0547">Nucleotide-binding</keyword>
<dbReference type="Proteomes" id="UP000734511">
    <property type="component" value="Unassembled WGS sequence"/>
</dbReference>